<dbReference type="PANTHER" id="PTHR43817:SF1">
    <property type="entry name" value="HYDROLASE, FAMILY 43, PUTATIVE (AFU_ORTHOLOGUE AFUA_3G01660)-RELATED"/>
    <property type="match status" value="1"/>
</dbReference>
<proteinExistence type="inferred from homology"/>
<evidence type="ECO:0000256" key="1">
    <source>
        <dbReference type="ARBA" id="ARBA00009865"/>
    </source>
</evidence>
<evidence type="ECO:0000256" key="5">
    <source>
        <dbReference type="PIRSR" id="PIRSR606710-1"/>
    </source>
</evidence>
<evidence type="ECO:0000313" key="8">
    <source>
        <dbReference type="EMBL" id="MBK1878343.1"/>
    </source>
</evidence>
<gene>
    <name evidence="8" type="ORF">JIN87_15795</name>
</gene>
<dbReference type="GO" id="GO:0005975">
    <property type="term" value="P:carbohydrate metabolic process"/>
    <property type="evidence" value="ECO:0007669"/>
    <property type="project" value="InterPro"/>
</dbReference>
<dbReference type="Proteomes" id="UP000617628">
    <property type="component" value="Unassembled WGS sequence"/>
</dbReference>
<reference evidence="8" key="1">
    <citation type="submission" date="2021-01" db="EMBL/GenBank/DDBJ databases">
        <title>Modified the classification status of verrucomicrobia.</title>
        <authorList>
            <person name="Feng X."/>
        </authorList>
    </citation>
    <scope>NUCLEOTIDE SEQUENCE</scope>
    <source>
        <strain evidence="8">KCTC 13126</strain>
    </source>
</reference>
<evidence type="ECO:0000256" key="4">
    <source>
        <dbReference type="ARBA" id="ARBA00023295"/>
    </source>
</evidence>
<dbReference type="InterPro" id="IPR006710">
    <property type="entry name" value="Glyco_hydro_43"/>
</dbReference>
<keyword evidence="4" id="KW-0326">Glycosidase</keyword>
<dbReference type="AlphaFoldDB" id="A0A934S3G0"/>
<dbReference type="CDD" id="cd08984">
    <property type="entry name" value="GH43-like"/>
    <property type="match status" value="1"/>
</dbReference>
<dbReference type="GO" id="GO:0004553">
    <property type="term" value="F:hydrolase activity, hydrolyzing O-glycosyl compounds"/>
    <property type="evidence" value="ECO:0007669"/>
    <property type="project" value="InterPro"/>
</dbReference>
<evidence type="ECO:0000313" key="9">
    <source>
        <dbReference type="Proteomes" id="UP000617628"/>
    </source>
</evidence>
<dbReference type="RefSeq" id="WP_200356556.1">
    <property type="nucleotide sequence ID" value="NZ_JAENIL010000029.1"/>
</dbReference>
<feature type="signal peptide" evidence="7">
    <location>
        <begin position="1"/>
        <end position="20"/>
    </location>
</feature>
<feature type="chain" id="PRO_5037182607" evidence="7">
    <location>
        <begin position="21"/>
        <end position="651"/>
    </location>
</feature>
<evidence type="ECO:0000256" key="6">
    <source>
        <dbReference type="PIRSR" id="PIRSR606710-2"/>
    </source>
</evidence>
<evidence type="ECO:0000256" key="2">
    <source>
        <dbReference type="ARBA" id="ARBA00022729"/>
    </source>
</evidence>
<dbReference type="InterPro" id="IPR023296">
    <property type="entry name" value="Glyco_hydro_beta-prop_sf"/>
</dbReference>
<evidence type="ECO:0000256" key="3">
    <source>
        <dbReference type="ARBA" id="ARBA00022801"/>
    </source>
</evidence>
<dbReference type="PANTHER" id="PTHR43817">
    <property type="entry name" value="GLYCOSYL HYDROLASE"/>
    <property type="match status" value="1"/>
</dbReference>
<dbReference type="CDD" id="cd18817">
    <property type="entry name" value="GH43f_LbAraf43-like"/>
    <property type="match status" value="1"/>
</dbReference>
<dbReference type="EMBL" id="JAENIL010000029">
    <property type="protein sequence ID" value="MBK1878343.1"/>
    <property type="molecule type" value="Genomic_DNA"/>
</dbReference>
<sequence>MLRLVFITFFVIASVSAVDANSVYPNPLIEQRADPWIHKHSDGFYYFIATTPQYERIELRRAATISELPAAEPKDIWKAHSTGPMGAHIWAPELHFIQGKWYIYFAAGDKEEIWRIRMYVLENESPNPLEGQWIEKGEVKAAWDEFSLDATVFEHHEKLFYVWAQKDPDMGGNSNIYLSEMENPWTLKGKQIRLTKPDFAWEQMKYRVNEGPAVLKRNGKIFITYSVNATDQNYRMGLLWADDDSDLLTTSTWQKSPGSVFMTSEENGIYGPGHNGFTTGENGQDLIVYHARNYKELTVYSLRDWNRHARVQEFIWTDDGFPDFGVPLPDSEPQTAPKPLFRDPVFDGAADPVVIWNEHRGRWWMFYTNRRANADEPSGVQWVHGTHIGIAESSDNGITWKRIGKANINGLPAQFDIPDPTHWAPEVIKGPKGEYHMYLTFVPGIFNDWAHPRNILHLTSKDLKNWVYQSTLELENEKIIDACVYQLNASTWRMWYNNELDGKSVYYADSQDLYNWEIKGKAVGDKSGEGPKVFQWKGYYWMVTDVWEGLGVYRSDDALNWKRQLGKNLLQTPGNGEDDRVTGGHPDVLVQGDKAYLFYFTHPGRSKPEQENEYELRRSSIQVVELQYSDGELFVDRNQPTLMKLDPQYSY</sequence>
<dbReference type="SUPFAM" id="SSF75005">
    <property type="entry name" value="Arabinanase/levansucrase/invertase"/>
    <property type="match status" value="2"/>
</dbReference>
<feature type="active site" description="Proton acceptor" evidence="5">
    <location>
        <position position="34"/>
    </location>
</feature>
<feature type="site" description="Important for catalytic activity, responsible for pKa modulation of the active site Glu and correct orientation of both the proton donor and substrate" evidence="6">
    <location>
        <position position="149"/>
    </location>
</feature>
<comment type="caution">
    <text evidence="8">The sequence shown here is derived from an EMBL/GenBank/DDBJ whole genome shotgun (WGS) entry which is preliminary data.</text>
</comment>
<accession>A0A934S3G0</accession>
<comment type="similarity">
    <text evidence="1">Belongs to the glycosyl hydrolase 43 family.</text>
</comment>
<keyword evidence="2 7" id="KW-0732">Signal</keyword>
<keyword evidence="9" id="KW-1185">Reference proteome</keyword>
<organism evidence="8 9">
    <name type="scientific">Pelagicoccus mobilis</name>
    <dbReference type="NCBI Taxonomy" id="415221"/>
    <lineage>
        <taxon>Bacteria</taxon>
        <taxon>Pseudomonadati</taxon>
        <taxon>Verrucomicrobiota</taxon>
        <taxon>Opitutia</taxon>
        <taxon>Puniceicoccales</taxon>
        <taxon>Pelagicoccaceae</taxon>
        <taxon>Pelagicoccus</taxon>
    </lineage>
</organism>
<keyword evidence="3" id="KW-0378">Hydrolase</keyword>
<dbReference type="Gene3D" id="2.115.10.20">
    <property type="entry name" value="Glycosyl hydrolase domain, family 43"/>
    <property type="match status" value="3"/>
</dbReference>
<protein>
    <submittedName>
        <fullName evidence="8">Family 43 glycosylhydrolase</fullName>
    </submittedName>
</protein>
<feature type="active site" description="Proton donor" evidence="5">
    <location>
        <position position="210"/>
    </location>
</feature>
<dbReference type="Pfam" id="PF04616">
    <property type="entry name" value="Glyco_hydro_43"/>
    <property type="match status" value="1"/>
</dbReference>
<name>A0A934S3G0_9BACT</name>
<evidence type="ECO:0000256" key="7">
    <source>
        <dbReference type="SAM" id="SignalP"/>
    </source>
</evidence>